<comment type="caution">
    <text evidence="1">The sequence shown here is derived from an EMBL/GenBank/DDBJ whole genome shotgun (WGS) entry which is preliminary data.</text>
</comment>
<dbReference type="PROSITE" id="PS50006">
    <property type="entry name" value="FHA_DOMAIN"/>
    <property type="match status" value="1"/>
</dbReference>
<protein>
    <submittedName>
        <fullName evidence="1">FHA domain-containing protein</fullName>
    </submittedName>
</protein>
<dbReference type="InterPro" id="IPR000253">
    <property type="entry name" value="FHA_dom"/>
</dbReference>
<reference evidence="1 2" key="1">
    <citation type="submission" date="2019-10" db="EMBL/GenBank/DDBJ databases">
        <title>Lysobacter alkalisoli sp. nov., isolated from saline-alkaline soil.</title>
        <authorList>
            <person name="Sun J.-Q."/>
        </authorList>
    </citation>
    <scope>NUCLEOTIDE SEQUENCE [LARGE SCALE GENOMIC DNA]</scope>
    <source>
        <strain evidence="1 2">KCTC 42381</strain>
    </source>
</reference>
<gene>
    <name evidence="1" type="ORF">FKV24_018780</name>
</gene>
<proteinExistence type="predicted"/>
<dbReference type="Gene3D" id="2.60.200.20">
    <property type="match status" value="1"/>
</dbReference>
<name>A0A507ZRT5_9GAMM</name>
<dbReference type="RefSeq" id="WP_141483479.1">
    <property type="nucleotide sequence ID" value="NZ_VICD02000339.1"/>
</dbReference>
<evidence type="ECO:0000313" key="1">
    <source>
        <dbReference type="EMBL" id="KAB8161693.1"/>
    </source>
</evidence>
<evidence type="ECO:0000313" key="2">
    <source>
        <dbReference type="Proteomes" id="UP000320431"/>
    </source>
</evidence>
<dbReference type="EMBL" id="VICD02000339">
    <property type="protein sequence ID" value="KAB8161693.1"/>
    <property type="molecule type" value="Genomic_DNA"/>
</dbReference>
<dbReference type="CDD" id="cd00060">
    <property type="entry name" value="FHA"/>
    <property type="match status" value="1"/>
</dbReference>
<dbReference type="AlphaFoldDB" id="A0A507ZRT5"/>
<dbReference type="InterPro" id="IPR008984">
    <property type="entry name" value="SMAD_FHA_dom_sf"/>
</dbReference>
<accession>A0A507ZRT5</accession>
<dbReference type="SMART" id="SM00240">
    <property type="entry name" value="FHA"/>
    <property type="match status" value="1"/>
</dbReference>
<sequence length="267" mass="28803">MNAIRLQFPNRERDDLPLGPGVHALGRDDAGVPTLVDDPGRGMMQFCVDRRGIWLQLRDDVRGIHVNGRPIRHVAMLRMGDILHVDGYQLSLLGPEPVPAPEGQAAPVAPSGAAIVLRGIGGAHHGRAIVMDRPLLVGRQRACEVRIDEPGFAERHARLEPHPEGVVLRDLGSEHGSRVNGRPVRHALLMPGSQVMFGAQHRFVVEAATMPTHPSLTLPANEPEPASLRPSQDGPVAARSALRIPWLLLAALLLAGALSLLLLYGAR</sequence>
<dbReference type="Proteomes" id="UP000320431">
    <property type="component" value="Unassembled WGS sequence"/>
</dbReference>
<dbReference type="SUPFAM" id="SSF49879">
    <property type="entry name" value="SMAD/FHA domain"/>
    <property type="match status" value="1"/>
</dbReference>
<dbReference type="Pfam" id="PF00498">
    <property type="entry name" value="FHA"/>
    <property type="match status" value="1"/>
</dbReference>
<organism evidence="1 2">
    <name type="scientific">Marilutibacter maris</name>
    <dbReference type="NCBI Taxonomy" id="1605891"/>
    <lineage>
        <taxon>Bacteria</taxon>
        <taxon>Pseudomonadati</taxon>
        <taxon>Pseudomonadota</taxon>
        <taxon>Gammaproteobacteria</taxon>
        <taxon>Lysobacterales</taxon>
        <taxon>Lysobacteraceae</taxon>
        <taxon>Marilutibacter</taxon>
    </lineage>
</organism>